<dbReference type="Pfam" id="PF05580">
    <property type="entry name" value="Peptidase_S55"/>
    <property type="match status" value="1"/>
</dbReference>
<name>A0AA37IWH3_9FIRM</name>
<organism evidence="3 4">
    <name type="scientific">Faecalibacterium gallinarum</name>
    <dbReference type="NCBI Taxonomy" id="2903556"/>
    <lineage>
        <taxon>Bacteria</taxon>
        <taxon>Bacillati</taxon>
        <taxon>Bacillota</taxon>
        <taxon>Clostridia</taxon>
        <taxon>Eubacteriales</taxon>
        <taxon>Oscillospiraceae</taxon>
        <taxon>Faecalibacterium</taxon>
    </lineage>
</organism>
<accession>A0AA37IWH3</accession>
<dbReference type="AlphaFoldDB" id="A0AA37IWH3"/>
<dbReference type="EMBL" id="BQKV01000018">
    <property type="protein sequence ID" value="GJN63753.1"/>
    <property type="molecule type" value="Genomic_DNA"/>
</dbReference>
<dbReference type="InterPro" id="IPR008763">
    <property type="entry name" value="Peptidase_S55"/>
</dbReference>
<evidence type="ECO:0000259" key="2">
    <source>
        <dbReference type="PROSITE" id="PS51494"/>
    </source>
</evidence>
<sequence length="408" mass="42607">MNKNRRRPARPWGRALGLCAAYTATAALAALGWLYSSLPENVCLEPGQPLQLARFEYIEPLGAWGSQNVASTRAVGTYQATLSLGGILPIKTIRAVVTPRMTVTVCGTPFGVKMFSEGALIVGFSDLSTSSGGTANPAKEAGLHMGDRVICIGDTQTDNNDAVKAALEAAGGHPVTVVYVRDGRQLETTLTPLWDENAGEWRAGMWVRDSSAGVGTLTFVDAENGIFAGLGHSISDGDTGQSIALRSGEIVPCEIVGCTAGTAGSPGELKGQFVSAHAIGTICINGSNGVYGTTRTSFAGTSMEVAFAQEVEEGEAEIWTTISGETTHAYTVQIEKISDADPVRNMVIRVTDPELLAQTGGIVQGMSGSPIIQNGRLVGAVTHVLVNDPTRGYGIFAETMLETAEGIA</sequence>
<protein>
    <submittedName>
        <fullName evidence="3">SpoIVB peptidase</fullName>
    </submittedName>
</protein>
<evidence type="ECO:0000313" key="4">
    <source>
        <dbReference type="Proteomes" id="UP001055185"/>
    </source>
</evidence>
<dbReference type="Gene3D" id="2.30.42.10">
    <property type="match status" value="1"/>
</dbReference>
<dbReference type="InterPro" id="IPR009003">
    <property type="entry name" value="Peptidase_S1_PA"/>
</dbReference>
<dbReference type="Proteomes" id="UP001055185">
    <property type="component" value="Unassembled WGS sequence"/>
</dbReference>
<reference evidence="3" key="1">
    <citation type="journal article" date="2022" name="Int. J. Syst. Evol. Microbiol.">
        <title>Genome-based, phenotypic and chemotaxonomic classification of Faecalibacterium strains: proposal of three novel species Faecalibacterium duncaniae sp. nov., Faecalibacterium hattorii sp. nov. and Faecalibacterium gallinarum sp. nov. .</title>
        <authorList>
            <person name="Sakamoto M."/>
            <person name="Sakurai N."/>
            <person name="Tanno H."/>
            <person name="Iino T."/>
            <person name="Ohkuma M."/>
            <person name="Endo A."/>
        </authorList>
    </citation>
    <scope>NUCLEOTIDE SEQUENCE</scope>
    <source>
        <strain evidence="3">JCM 17207</strain>
    </source>
</reference>
<dbReference type="SUPFAM" id="SSF50494">
    <property type="entry name" value="Trypsin-like serine proteases"/>
    <property type="match status" value="1"/>
</dbReference>
<keyword evidence="1" id="KW-1133">Transmembrane helix</keyword>
<feature type="transmembrane region" description="Helical" evidence="1">
    <location>
        <begin position="12"/>
        <end position="35"/>
    </location>
</feature>
<evidence type="ECO:0000313" key="3">
    <source>
        <dbReference type="EMBL" id="GJN63753.1"/>
    </source>
</evidence>
<keyword evidence="4" id="KW-1185">Reference proteome</keyword>
<proteinExistence type="predicted"/>
<dbReference type="PROSITE" id="PS51494">
    <property type="entry name" value="SPOIVB"/>
    <property type="match status" value="1"/>
</dbReference>
<dbReference type="InterPro" id="IPR014219">
    <property type="entry name" value="SpoIVB"/>
</dbReference>
<comment type="caution">
    <text evidence="3">The sequence shown here is derived from an EMBL/GenBank/DDBJ whole genome shotgun (WGS) entry which is preliminary data.</text>
</comment>
<feature type="domain" description="Peptidase S55" evidence="2">
    <location>
        <begin position="184"/>
        <end position="408"/>
    </location>
</feature>
<dbReference type="NCBIfam" id="TIGR02860">
    <property type="entry name" value="spore_IV_B"/>
    <property type="match status" value="1"/>
</dbReference>
<evidence type="ECO:0000256" key="1">
    <source>
        <dbReference type="SAM" id="Phobius"/>
    </source>
</evidence>
<keyword evidence="1" id="KW-0472">Membrane</keyword>
<gene>
    <name evidence="3" type="primary">spoIVB</name>
    <name evidence="3" type="ORF">JCM17207_03780</name>
</gene>
<keyword evidence="1" id="KW-0812">Transmembrane</keyword>
<dbReference type="InterPro" id="IPR036034">
    <property type="entry name" value="PDZ_sf"/>
</dbReference>
<dbReference type="RefSeq" id="WP_238315940.1">
    <property type="nucleotide sequence ID" value="NZ_BQKV01000018.1"/>
</dbReference>
<dbReference type="SUPFAM" id="SSF50156">
    <property type="entry name" value="PDZ domain-like"/>
    <property type="match status" value="1"/>
</dbReference>